<dbReference type="Pfam" id="PF13561">
    <property type="entry name" value="adh_short_C2"/>
    <property type="match status" value="1"/>
</dbReference>
<dbReference type="OrthoDB" id="3676637at2"/>
<dbReference type="Gene3D" id="3.40.50.720">
    <property type="entry name" value="NAD(P)-binding Rossmann-like Domain"/>
    <property type="match status" value="1"/>
</dbReference>
<comment type="caution">
    <text evidence="2">The sequence shown here is derived from an EMBL/GenBank/DDBJ whole genome shotgun (WGS) entry which is preliminary data.</text>
</comment>
<dbReference type="Proteomes" id="UP000319746">
    <property type="component" value="Unassembled WGS sequence"/>
</dbReference>
<dbReference type="InterPro" id="IPR036291">
    <property type="entry name" value="NAD(P)-bd_dom_sf"/>
</dbReference>
<reference evidence="2 3" key="1">
    <citation type="submission" date="2019-06" db="EMBL/GenBank/DDBJ databases">
        <title>Sequencing the genomes of 1000 actinobacteria strains.</title>
        <authorList>
            <person name="Klenk H.-P."/>
        </authorList>
    </citation>
    <scope>NUCLEOTIDE SEQUENCE [LARGE SCALE GENOMIC DNA]</scope>
    <source>
        <strain evidence="2 3">DSM 24083</strain>
    </source>
</reference>
<organism evidence="2 3">
    <name type="scientific">Enteractinococcus coprophilus</name>
    <dbReference type="NCBI Taxonomy" id="1027633"/>
    <lineage>
        <taxon>Bacteria</taxon>
        <taxon>Bacillati</taxon>
        <taxon>Actinomycetota</taxon>
        <taxon>Actinomycetes</taxon>
        <taxon>Micrococcales</taxon>
        <taxon>Micrococcaceae</taxon>
    </lineage>
</organism>
<dbReference type="RefSeq" id="WP_141868106.1">
    <property type="nucleotide sequence ID" value="NZ_BAABAN010000017.1"/>
</dbReference>
<dbReference type="PANTHER" id="PTHR42760:SF78">
    <property type="entry name" value="3-OXOACYL-[ACYL-CARRIER-PROTEIN] REDUCTASE [NADH]"/>
    <property type="match status" value="1"/>
</dbReference>
<comment type="similarity">
    <text evidence="1">Belongs to the short-chain dehydrogenases/reductases (SDR) family.</text>
</comment>
<keyword evidence="3" id="KW-1185">Reference proteome</keyword>
<dbReference type="PRINTS" id="PR00081">
    <property type="entry name" value="GDHRDH"/>
</dbReference>
<accession>A0A543A0A8</accession>
<sequence>MARNIVVTGAGSGIGAMCAQLVEDRGDTAIGLDLKNAEFEVDLSDRSAVDDVVRQVEEQYGQVDGVIANAGTQTNTPLDLKVNFFGARNTVHAFRRLLAQSENGRVAITASAASLQPTDPHLVKLLLDDQESEALEYGQSLADQGQMAGYANYSASKRAIATWVRRVAPTEEFAGAGIGINAVGPGVVATPMTTQLLSTQEGRDMAFGAMPAPYNGAQRPEDIADVLVFLVSGLNRSMTGQVIYVDGGFDAIGRGEDLWHAPKSMDQVDSR</sequence>
<evidence type="ECO:0000313" key="2">
    <source>
        <dbReference type="EMBL" id="TQL66015.1"/>
    </source>
</evidence>
<dbReference type="GO" id="GO:0016616">
    <property type="term" value="F:oxidoreductase activity, acting on the CH-OH group of donors, NAD or NADP as acceptor"/>
    <property type="evidence" value="ECO:0007669"/>
    <property type="project" value="TreeGrafter"/>
</dbReference>
<evidence type="ECO:0000256" key="1">
    <source>
        <dbReference type="ARBA" id="ARBA00006484"/>
    </source>
</evidence>
<dbReference type="EMBL" id="VFOU01000004">
    <property type="protein sequence ID" value="TQL66015.1"/>
    <property type="molecule type" value="Genomic_DNA"/>
</dbReference>
<evidence type="ECO:0000313" key="3">
    <source>
        <dbReference type="Proteomes" id="UP000319746"/>
    </source>
</evidence>
<gene>
    <name evidence="2" type="ORF">FB556_2492</name>
</gene>
<protein>
    <submittedName>
        <fullName evidence="2">NAD(P)-dependent dehydrogenase (Short-subunit alcohol dehydrogenase family)</fullName>
    </submittedName>
</protein>
<dbReference type="SUPFAM" id="SSF51735">
    <property type="entry name" value="NAD(P)-binding Rossmann-fold domains"/>
    <property type="match status" value="1"/>
</dbReference>
<dbReference type="AlphaFoldDB" id="A0A543A0A8"/>
<name>A0A543A0A8_9MICC</name>
<dbReference type="PANTHER" id="PTHR42760">
    <property type="entry name" value="SHORT-CHAIN DEHYDROGENASES/REDUCTASES FAMILY MEMBER"/>
    <property type="match status" value="1"/>
</dbReference>
<proteinExistence type="inferred from homology"/>
<dbReference type="InterPro" id="IPR002347">
    <property type="entry name" value="SDR_fam"/>
</dbReference>